<evidence type="ECO:0000313" key="4">
    <source>
        <dbReference type="Proteomes" id="UP000247609"/>
    </source>
</evidence>
<comment type="caution">
    <text evidence="3">The sequence shown here is derived from an EMBL/GenBank/DDBJ whole genome shotgun (WGS) entry which is preliminary data.</text>
</comment>
<evidence type="ECO:0000259" key="2">
    <source>
        <dbReference type="Pfam" id="PF03886"/>
    </source>
</evidence>
<feature type="domain" description="ABC-type transport auxiliary lipoprotein component" evidence="2">
    <location>
        <begin position="57"/>
        <end position="206"/>
    </location>
</feature>
<dbReference type="SUPFAM" id="SSF159594">
    <property type="entry name" value="XCC0632-like"/>
    <property type="match status" value="1"/>
</dbReference>
<dbReference type="InterPro" id="IPR005586">
    <property type="entry name" value="ABC_trans_aux"/>
</dbReference>
<dbReference type="AlphaFoldDB" id="A0A318Q8M2"/>
<dbReference type="EMBL" id="NOXG01000004">
    <property type="protein sequence ID" value="PYD75966.1"/>
    <property type="molecule type" value="Genomic_DNA"/>
</dbReference>
<dbReference type="RefSeq" id="WP_110528735.1">
    <property type="nucleotide sequence ID" value="NZ_NOXG01000004.1"/>
</dbReference>
<protein>
    <recommendedName>
        <fullName evidence="2">ABC-type transport auxiliary lipoprotein component domain-containing protein</fullName>
    </recommendedName>
</protein>
<accession>A0A318Q8M2</accession>
<dbReference type="Gene3D" id="3.40.50.10610">
    <property type="entry name" value="ABC-type transport auxiliary lipoprotein component"/>
    <property type="match status" value="1"/>
</dbReference>
<dbReference type="Proteomes" id="UP000247609">
    <property type="component" value="Unassembled WGS sequence"/>
</dbReference>
<evidence type="ECO:0000313" key="3">
    <source>
        <dbReference type="EMBL" id="PYD75966.1"/>
    </source>
</evidence>
<organism evidence="3 4">
    <name type="scientific">Novacetimonas pomaceti</name>
    <dbReference type="NCBI Taxonomy" id="2021998"/>
    <lineage>
        <taxon>Bacteria</taxon>
        <taxon>Pseudomonadati</taxon>
        <taxon>Pseudomonadota</taxon>
        <taxon>Alphaproteobacteria</taxon>
        <taxon>Acetobacterales</taxon>
        <taxon>Acetobacteraceae</taxon>
        <taxon>Novacetimonas</taxon>
    </lineage>
</organism>
<proteinExistence type="predicted"/>
<evidence type="ECO:0000256" key="1">
    <source>
        <dbReference type="SAM" id="SignalP"/>
    </source>
</evidence>
<feature type="signal peptide" evidence="1">
    <location>
        <begin position="1"/>
        <end position="30"/>
    </location>
</feature>
<dbReference type="Pfam" id="PF03886">
    <property type="entry name" value="ABC_trans_aux"/>
    <property type="match status" value="1"/>
</dbReference>
<name>A0A318Q8M2_9PROT</name>
<reference evidence="3 4" key="1">
    <citation type="submission" date="2017-07" db="EMBL/GenBank/DDBJ databases">
        <title>A draft genome sequence of Komagataeibacter sp. T5K1.</title>
        <authorList>
            <person name="Skraban J."/>
            <person name="Cleenwerck I."/>
            <person name="Vandamme P."/>
            <person name="Trcek J."/>
        </authorList>
    </citation>
    <scope>NUCLEOTIDE SEQUENCE [LARGE SCALE GENOMIC DNA]</scope>
    <source>
        <strain evidence="3 4">T5K1</strain>
    </source>
</reference>
<sequence length="231" mass="24636">MISCLPVFLSRHMATCRAMGGLIVSASLLAACSSAPVKFYTLGASAIATGATSASGSVSPVTESTTVIEVEHARIPDYLDGQDILVRDGHEIERSSLGRWASRLSVGATDLVTARLAQKWPDRFVTDQPQPQPPTWRLAINISRLDVSRNGAAALNADWSIIPQDLHQPIQRNRTHIETTGSGAGSNNHVAETTESLLDQLSDKIAASWPHATLPTTHATHHRAGSANPPV</sequence>
<gene>
    <name evidence="3" type="ORF">CFR71_06190</name>
</gene>
<keyword evidence="1" id="KW-0732">Signal</keyword>
<feature type="chain" id="PRO_5016383139" description="ABC-type transport auxiliary lipoprotein component domain-containing protein" evidence="1">
    <location>
        <begin position="31"/>
        <end position="231"/>
    </location>
</feature>